<sequence>MAHPRTKALSAGAFAIRSIFDCAAPSSPGLTAMGGIQRSEIFVPSPARERSYQFHKTVVALNGRDAQKANGLFQVYVTDVIRQKRLEDTISVFVLDCSLKQNENDDGKNFMVNLLDSQGGGRADSERQGPVCPAISAVERALRKLQNQISWINFHSGLFNI</sequence>
<reference evidence="1 2" key="1">
    <citation type="submission" date="2023-03" db="EMBL/GenBank/DDBJ databases">
        <title>High recombination rates correlate with genetic variation in Cardiocondyla obscurior ants.</title>
        <authorList>
            <person name="Errbii M."/>
        </authorList>
    </citation>
    <scope>NUCLEOTIDE SEQUENCE [LARGE SCALE GENOMIC DNA]</scope>
    <source>
        <strain evidence="1">Alpha-2009</strain>
        <tissue evidence="1">Whole body</tissue>
    </source>
</reference>
<dbReference type="EMBL" id="JADYXP020000007">
    <property type="protein sequence ID" value="KAL0119860.1"/>
    <property type="molecule type" value="Genomic_DNA"/>
</dbReference>
<protein>
    <submittedName>
        <fullName evidence="1">Uncharacterized protein</fullName>
    </submittedName>
</protein>
<comment type="caution">
    <text evidence="1">The sequence shown here is derived from an EMBL/GenBank/DDBJ whole genome shotgun (WGS) entry which is preliminary data.</text>
</comment>
<organism evidence="1 2">
    <name type="scientific">Cardiocondyla obscurior</name>
    <dbReference type="NCBI Taxonomy" id="286306"/>
    <lineage>
        <taxon>Eukaryota</taxon>
        <taxon>Metazoa</taxon>
        <taxon>Ecdysozoa</taxon>
        <taxon>Arthropoda</taxon>
        <taxon>Hexapoda</taxon>
        <taxon>Insecta</taxon>
        <taxon>Pterygota</taxon>
        <taxon>Neoptera</taxon>
        <taxon>Endopterygota</taxon>
        <taxon>Hymenoptera</taxon>
        <taxon>Apocrita</taxon>
        <taxon>Aculeata</taxon>
        <taxon>Formicoidea</taxon>
        <taxon>Formicidae</taxon>
        <taxon>Myrmicinae</taxon>
        <taxon>Cardiocondyla</taxon>
    </lineage>
</organism>
<proteinExistence type="predicted"/>
<accession>A0AAW2FXB9</accession>
<keyword evidence="2" id="KW-1185">Reference proteome</keyword>
<evidence type="ECO:0000313" key="2">
    <source>
        <dbReference type="Proteomes" id="UP001430953"/>
    </source>
</evidence>
<dbReference type="Proteomes" id="UP001430953">
    <property type="component" value="Unassembled WGS sequence"/>
</dbReference>
<gene>
    <name evidence="1" type="ORF">PUN28_007939</name>
</gene>
<dbReference type="AlphaFoldDB" id="A0AAW2FXB9"/>
<evidence type="ECO:0000313" key="1">
    <source>
        <dbReference type="EMBL" id="KAL0119860.1"/>
    </source>
</evidence>
<name>A0AAW2FXB9_9HYME</name>